<feature type="chain" id="PRO_5024310811" description="Lipoprotein" evidence="1">
    <location>
        <begin position="23"/>
        <end position="150"/>
    </location>
</feature>
<keyword evidence="1" id="KW-0732">Signal</keyword>
<reference evidence="2 3" key="1">
    <citation type="submission" date="2019-05" db="EMBL/GenBank/DDBJ databases">
        <title>Hymenobacter edaphi sp. nov., isolated from abandoned arsenic-contaminated farmland soil.</title>
        <authorList>
            <person name="Nie L."/>
        </authorList>
    </citation>
    <scope>NUCLEOTIDE SEQUENCE [LARGE SCALE GENOMIC DNA]</scope>
    <source>
        <strain evidence="2 3">1-3-3-8</strain>
    </source>
</reference>
<name>A0A5R8WKE9_9BACT</name>
<dbReference type="OrthoDB" id="839184at2"/>
<protein>
    <recommendedName>
        <fullName evidence="4">Lipoprotein</fullName>
    </recommendedName>
</protein>
<dbReference type="EMBL" id="VAJM01000013">
    <property type="protein sequence ID" value="TLM89413.1"/>
    <property type="molecule type" value="Genomic_DNA"/>
</dbReference>
<organism evidence="2 3">
    <name type="scientific">Hymenobacter jeollabukensis</name>
    <dbReference type="NCBI Taxonomy" id="2025313"/>
    <lineage>
        <taxon>Bacteria</taxon>
        <taxon>Pseudomonadati</taxon>
        <taxon>Bacteroidota</taxon>
        <taxon>Cytophagia</taxon>
        <taxon>Cytophagales</taxon>
        <taxon>Hymenobacteraceae</taxon>
        <taxon>Hymenobacter</taxon>
    </lineage>
</organism>
<evidence type="ECO:0000313" key="3">
    <source>
        <dbReference type="Proteomes" id="UP000305517"/>
    </source>
</evidence>
<comment type="caution">
    <text evidence="2">The sequence shown here is derived from an EMBL/GenBank/DDBJ whole genome shotgun (WGS) entry which is preliminary data.</text>
</comment>
<dbReference type="AlphaFoldDB" id="A0A5R8WKE9"/>
<proteinExistence type="predicted"/>
<sequence length="150" mass="16992">MKIRKLKFSRVGCSLLPSTALAIVSLLNSCNPMGSPKKFDWHKVWVKNRGKLVSLTEDVKINGGEKYEVGNNAFADGFPYPFDEGFSIKGNGKIDTSRLLITYYLDRGIMGHYSAFVYTNDSTEVRKMDAKVKMSANDYKLETNWYIVND</sequence>
<keyword evidence="3" id="KW-1185">Reference proteome</keyword>
<evidence type="ECO:0000313" key="2">
    <source>
        <dbReference type="EMBL" id="TLM89413.1"/>
    </source>
</evidence>
<accession>A0A5R8WKE9</accession>
<dbReference type="RefSeq" id="WP_138080383.1">
    <property type="nucleotide sequence ID" value="NZ_VAJM01000013.1"/>
</dbReference>
<feature type="signal peptide" evidence="1">
    <location>
        <begin position="1"/>
        <end position="22"/>
    </location>
</feature>
<gene>
    <name evidence="2" type="ORF">FDY95_20280</name>
</gene>
<dbReference type="Proteomes" id="UP000305517">
    <property type="component" value="Unassembled WGS sequence"/>
</dbReference>
<evidence type="ECO:0008006" key="4">
    <source>
        <dbReference type="Google" id="ProtNLM"/>
    </source>
</evidence>
<evidence type="ECO:0000256" key="1">
    <source>
        <dbReference type="SAM" id="SignalP"/>
    </source>
</evidence>